<evidence type="ECO:0008006" key="7">
    <source>
        <dbReference type="Google" id="ProtNLM"/>
    </source>
</evidence>
<comment type="caution">
    <text evidence="5">The sequence shown here is derived from an EMBL/GenBank/DDBJ whole genome shotgun (WGS) entry which is preliminary data.</text>
</comment>
<protein>
    <recommendedName>
        <fullName evidence="7">Carrier domain-containing protein</fullName>
    </recommendedName>
</protein>
<dbReference type="InterPro" id="IPR020845">
    <property type="entry name" value="AMP-binding_CS"/>
</dbReference>
<dbReference type="InterPro" id="IPR029058">
    <property type="entry name" value="AB_hydrolase_fold"/>
</dbReference>
<dbReference type="InterPro" id="IPR000873">
    <property type="entry name" value="AMP-dep_synth/lig_dom"/>
</dbReference>
<reference evidence="5 6" key="1">
    <citation type="submission" date="2024-07" db="EMBL/GenBank/DDBJ databases">
        <title>Draft sequence of the Neodothiora populina.</title>
        <authorList>
            <person name="Drown D.D."/>
            <person name="Schuette U.S."/>
            <person name="Buechlein A.B."/>
            <person name="Rusch D.R."/>
            <person name="Winton L.W."/>
            <person name="Adams G.A."/>
        </authorList>
    </citation>
    <scope>NUCLEOTIDE SEQUENCE [LARGE SCALE GENOMIC DNA]</scope>
    <source>
        <strain evidence="5 6">CPC 39397</strain>
    </source>
</reference>
<evidence type="ECO:0000259" key="3">
    <source>
        <dbReference type="Pfam" id="PF00501"/>
    </source>
</evidence>
<sequence length="930" mass="104090">MGFKAFESPATLLQLLQRAALEYPSKGQVFLDDGLDGPETTLSYPELLSRATFNAGKLKAAEIAEPGKIVVVYFENHRDNVLWTWSVIAAGSVPAILSPLSNDAKTLAGQMENLATLFGSPTFITSEKNAAQFEKFPQEHVHTIETIDAQQEQNHHVRKDSLNDLDDPDQLAVLLFTSGSTGHSKAVEFTHRQLLCSAQAKKKMHFLDQNVKFMSWISFDHSANFCELHLNAMNVGASQISVPAGDFVQEPWRYYEIISRYKIGYTFSPNSFLAAASRSWQAEDRRGKGYDFSHLKVVMVGGEANRVSTMDHANQILRDHGARRNPIKAAYGLSETCSACFYNLRTPEWDLEHRNLFASVGHSLPIGIDLRVVDDGLQPVPHGSDGRIQLQGDIVFKRYYNNKEATDSCMTADGWFDTGDLGRLDEGNHLEIVGRSKEILIINGNNYSSFELEEAIESRKIPGLNPTWTATFSVWDKKSNSEGVVVLFNPIDESRSDEESLRTLIGEVSKAVLMFASAMPVAVIPLPKSEMPKSTIGKLSRQKLKKFYTEGHFDQYRVQEASPLAEGLKPLASQLQLAIARFLSRETDVPLEELGANVPIMQTGMNSIAYLRMKRMIEVEMNMTKTPIPMSLILQPRTIEGLEAAILEQTGKIGIYQPIATLQSGSKPALFLLPPGGGEFMIWLPLLKYLPDRPVYALRAKGLERAEGVFESMEDMLDIYEQAIRDIQPKGPYILLGLCFGGITAFELAKRFEAAGDEVGLVGGLDNPPWISKILTKSDLRAFTVEMLAYHRVIPRDQIEAVTERYAGVPEDEVVDAIVADFKGANLETMGLTAEKMEDWNRVNNIARRICKDYEPSGKVSKYEVFWVPPVRAWKISDETWDGWLHEWDVFTDELTFHRIAGDHFTMLDEGVNVATFEKSLNRIFAERGI</sequence>
<accession>A0ABR3P7H5</accession>
<dbReference type="SUPFAM" id="SSF47336">
    <property type="entry name" value="ACP-like"/>
    <property type="match status" value="1"/>
</dbReference>
<dbReference type="SUPFAM" id="SSF56801">
    <property type="entry name" value="Acetyl-CoA synthetase-like"/>
    <property type="match status" value="1"/>
</dbReference>
<dbReference type="PROSITE" id="PS00455">
    <property type="entry name" value="AMP_BINDING"/>
    <property type="match status" value="1"/>
</dbReference>
<dbReference type="EMBL" id="JBFMKM010000013">
    <property type="protein sequence ID" value="KAL1301853.1"/>
    <property type="molecule type" value="Genomic_DNA"/>
</dbReference>
<dbReference type="Pfam" id="PF00975">
    <property type="entry name" value="Thioesterase"/>
    <property type="match status" value="1"/>
</dbReference>
<evidence type="ECO:0000313" key="6">
    <source>
        <dbReference type="Proteomes" id="UP001562354"/>
    </source>
</evidence>
<gene>
    <name evidence="5" type="ORF">AAFC00_006038</name>
</gene>
<evidence type="ECO:0000313" key="5">
    <source>
        <dbReference type="EMBL" id="KAL1301853.1"/>
    </source>
</evidence>
<dbReference type="PANTHER" id="PTHR24096">
    <property type="entry name" value="LONG-CHAIN-FATTY-ACID--COA LIGASE"/>
    <property type="match status" value="1"/>
</dbReference>
<dbReference type="InterPro" id="IPR042099">
    <property type="entry name" value="ANL_N_sf"/>
</dbReference>
<evidence type="ECO:0000256" key="2">
    <source>
        <dbReference type="ARBA" id="ARBA00022598"/>
    </source>
</evidence>
<dbReference type="InterPro" id="IPR045851">
    <property type="entry name" value="AMP-bd_C_sf"/>
</dbReference>
<dbReference type="RefSeq" id="XP_069198129.1">
    <property type="nucleotide sequence ID" value="XM_069345922.1"/>
</dbReference>
<organism evidence="5 6">
    <name type="scientific">Neodothiora populina</name>
    <dbReference type="NCBI Taxonomy" id="2781224"/>
    <lineage>
        <taxon>Eukaryota</taxon>
        <taxon>Fungi</taxon>
        <taxon>Dikarya</taxon>
        <taxon>Ascomycota</taxon>
        <taxon>Pezizomycotina</taxon>
        <taxon>Dothideomycetes</taxon>
        <taxon>Dothideomycetidae</taxon>
        <taxon>Dothideales</taxon>
        <taxon>Dothioraceae</taxon>
        <taxon>Neodothiora</taxon>
    </lineage>
</organism>
<proteinExistence type="inferred from homology"/>
<evidence type="ECO:0000256" key="1">
    <source>
        <dbReference type="ARBA" id="ARBA00006432"/>
    </source>
</evidence>
<dbReference type="Gene3D" id="3.30.300.30">
    <property type="match status" value="1"/>
</dbReference>
<feature type="domain" description="Thioesterase" evidence="4">
    <location>
        <begin position="669"/>
        <end position="914"/>
    </location>
</feature>
<dbReference type="Pfam" id="PF00501">
    <property type="entry name" value="AMP-binding"/>
    <property type="match status" value="1"/>
</dbReference>
<evidence type="ECO:0000259" key="4">
    <source>
        <dbReference type="Pfam" id="PF00975"/>
    </source>
</evidence>
<dbReference type="InterPro" id="IPR036736">
    <property type="entry name" value="ACP-like_sf"/>
</dbReference>
<dbReference type="SUPFAM" id="SSF53474">
    <property type="entry name" value="alpha/beta-Hydrolases"/>
    <property type="match status" value="1"/>
</dbReference>
<dbReference type="GeneID" id="95979737"/>
<comment type="similarity">
    <text evidence="1">Belongs to the ATP-dependent AMP-binding enzyme family.</text>
</comment>
<keyword evidence="6" id="KW-1185">Reference proteome</keyword>
<dbReference type="InterPro" id="IPR001031">
    <property type="entry name" value="Thioesterase"/>
</dbReference>
<feature type="domain" description="AMP-dependent synthetase/ligase" evidence="3">
    <location>
        <begin position="17"/>
        <end position="400"/>
    </location>
</feature>
<name>A0ABR3P7H5_9PEZI</name>
<dbReference type="Gene3D" id="3.40.50.12780">
    <property type="entry name" value="N-terminal domain of ligase-like"/>
    <property type="match status" value="1"/>
</dbReference>
<dbReference type="PANTHER" id="PTHR24096:SF149">
    <property type="entry name" value="AMP-BINDING DOMAIN-CONTAINING PROTEIN-RELATED"/>
    <property type="match status" value="1"/>
</dbReference>
<dbReference type="Proteomes" id="UP001562354">
    <property type="component" value="Unassembled WGS sequence"/>
</dbReference>
<dbReference type="Gene3D" id="3.40.50.1820">
    <property type="entry name" value="alpha/beta hydrolase"/>
    <property type="match status" value="1"/>
</dbReference>
<keyword evidence="2" id="KW-0436">Ligase</keyword>